<dbReference type="Proteomes" id="UP001243989">
    <property type="component" value="Unassembled WGS sequence"/>
</dbReference>
<proteinExistence type="predicted"/>
<dbReference type="RefSeq" id="XP_060452089.1">
    <property type="nucleotide sequence ID" value="XM_060581860.1"/>
</dbReference>
<evidence type="ECO:0000313" key="1">
    <source>
        <dbReference type="EMBL" id="KAK1656045.1"/>
    </source>
</evidence>
<keyword evidence="2" id="KW-1185">Reference proteome</keyword>
<sequence length="208" mass="23095">MELYLLLPVIGCQGPGWWCGGYHQPEAWESQVGGDGMKVMVAPAGLWKSWAIALMGLYLLCLAAPARIGKIDVLRGLDCGMPAIARPEVLNVLQPLAEVLMITRDIEISRNAFRGGRRCEEGEIRIRGRIVIEGFAPDHATALKVKRDACTSKQRLFIDKQCISGWGKCKTQQQAACECISVNEPTEPVILRHRRHGTRARSRYLGPF</sequence>
<comment type="caution">
    <text evidence="1">The sequence shown here is derived from an EMBL/GenBank/DDBJ whole genome shotgun (WGS) entry which is preliminary data.</text>
</comment>
<name>A0AAJ0A3Z1_9PEZI</name>
<protein>
    <submittedName>
        <fullName evidence="1">Uncharacterized protein</fullName>
    </submittedName>
</protein>
<dbReference type="GeneID" id="85466722"/>
<evidence type="ECO:0000313" key="2">
    <source>
        <dbReference type="Proteomes" id="UP001243989"/>
    </source>
</evidence>
<gene>
    <name evidence="1" type="ORF">BDP81DRAFT_14341</name>
</gene>
<organism evidence="1 2">
    <name type="scientific">Colletotrichum phormii</name>
    <dbReference type="NCBI Taxonomy" id="359342"/>
    <lineage>
        <taxon>Eukaryota</taxon>
        <taxon>Fungi</taxon>
        <taxon>Dikarya</taxon>
        <taxon>Ascomycota</taxon>
        <taxon>Pezizomycotina</taxon>
        <taxon>Sordariomycetes</taxon>
        <taxon>Hypocreomycetidae</taxon>
        <taxon>Glomerellales</taxon>
        <taxon>Glomerellaceae</taxon>
        <taxon>Colletotrichum</taxon>
        <taxon>Colletotrichum acutatum species complex</taxon>
    </lineage>
</organism>
<reference evidence="1" key="1">
    <citation type="submission" date="2021-06" db="EMBL/GenBank/DDBJ databases">
        <title>Comparative genomics, transcriptomics and evolutionary studies reveal genomic signatures of adaptation to plant cell wall in hemibiotrophic fungi.</title>
        <authorList>
            <consortium name="DOE Joint Genome Institute"/>
            <person name="Baroncelli R."/>
            <person name="Diaz J.F."/>
            <person name="Benocci T."/>
            <person name="Peng M."/>
            <person name="Battaglia E."/>
            <person name="Haridas S."/>
            <person name="Andreopoulos W."/>
            <person name="Labutti K."/>
            <person name="Pangilinan J."/>
            <person name="Floch G.L."/>
            <person name="Makela M.R."/>
            <person name="Henrissat B."/>
            <person name="Grigoriev I.V."/>
            <person name="Crouch J.A."/>
            <person name="De Vries R.P."/>
            <person name="Sukno S.A."/>
            <person name="Thon M.R."/>
        </authorList>
    </citation>
    <scope>NUCLEOTIDE SEQUENCE</scope>
    <source>
        <strain evidence="1">CBS 102054</strain>
    </source>
</reference>
<accession>A0AAJ0A3Z1</accession>
<dbReference type="AlphaFoldDB" id="A0AAJ0A3Z1"/>
<dbReference type="EMBL" id="JAHMHQ010000001">
    <property type="protein sequence ID" value="KAK1656045.1"/>
    <property type="molecule type" value="Genomic_DNA"/>
</dbReference>